<evidence type="ECO:0000313" key="5">
    <source>
        <dbReference type="Proteomes" id="UP000053675"/>
    </source>
</evidence>
<sequence length="297" mass="32290">MKPVLAATVVALISTGISAAFAADYEPAPSYQTAPLRPTHQAGHSGWYIRGDIGHNFKTKTDGGFRVFEGTYRDAHYEHMELRSNTYFGAGAGYRLNAHLRGDVSLAYWNRSGFGTATLDGDWSFDDSSSANAFELMANAYVDLKTFGRITPYVGGGVGTTYLRYGRLTNRATCIDAAECGGLDYVAWHEGEDSWRFTWALMAGVSVDLTHRAKLDLGYRYAHVASGHAFGFDAADIAAGATGVQGWDNGFGTHQIRAGLRYEFGGAQTAAYKPEPFVIPAPQPVYDTTPYEAPVYK</sequence>
<dbReference type="InterPro" id="IPR027385">
    <property type="entry name" value="Beta-barrel_OMP"/>
</dbReference>
<feature type="domain" description="Outer membrane protein beta-barrel" evidence="3">
    <location>
        <begin position="41"/>
        <end position="264"/>
    </location>
</feature>
<evidence type="ECO:0000256" key="1">
    <source>
        <dbReference type="ARBA" id="ARBA00022729"/>
    </source>
</evidence>
<dbReference type="PATRIC" id="fig|472175.3.peg.1528"/>
<name>A0A084UBZ5_9HYPH</name>
<accession>A0A084UBZ5</accession>
<dbReference type="OrthoDB" id="5643626at2"/>
<dbReference type="Gene3D" id="2.40.160.20">
    <property type="match status" value="1"/>
</dbReference>
<dbReference type="InterPro" id="IPR011250">
    <property type="entry name" value="OMP/PagP_B-barrel"/>
</dbReference>
<gene>
    <name evidence="4" type="ORF">EL18_01516</name>
</gene>
<keyword evidence="5" id="KW-1185">Reference proteome</keyword>
<protein>
    <submittedName>
        <fullName evidence="4">Heat resistant agglutinin 1 protein</fullName>
    </submittedName>
</protein>
<dbReference type="Proteomes" id="UP000053675">
    <property type="component" value="Unassembled WGS sequence"/>
</dbReference>
<dbReference type="EMBL" id="JMQM01000001">
    <property type="protein sequence ID" value="KFB10481.1"/>
    <property type="molecule type" value="Genomic_DNA"/>
</dbReference>
<keyword evidence="1 2" id="KW-0732">Signal</keyword>
<dbReference type="SUPFAM" id="SSF56925">
    <property type="entry name" value="OMPA-like"/>
    <property type="match status" value="1"/>
</dbReference>
<dbReference type="AlphaFoldDB" id="A0A084UBZ5"/>
<dbReference type="STRING" id="472175.EL18_01516"/>
<reference evidence="4 5" key="1">
    <citation type="submission" date="2014-05" db="EMBL/GenBank/DDBJ databases">
        <title>Draft Genome Sequence of Nitratireductor basaltis Strain UMTGB225, A Marine Bacterium Isolated from Green Barrel Tunicate.</title>
        <authorList>
            <person name="Gan H.Y."/>
        </authorList>
    </citation>
    <scope>NUCLEOTIDE SEQUENCE [LARGE SCALE GENOMIC DNA]</scope>
    <source>
        <strain evidence="4 5">UMTGB225</strain>
    </source>
</reference>
<dbReference type="eggNOG" id="COG3637">
    <property type="taxonomic scope" value="Bacteria"/>
</dbReference>
<comment type="caution">
    <text evidence="4">The sequence shown here is derived from an EMBL/GenBank/DDBJ whole genome shotgun (WGS) entry which is preliminary data.</text>
</comment>
<dbReference type="Pfam" id="PF13505">
    <property type="entry name" value="OMP_b-brl"/>
    <property type="match status" value="1"/>
</dbReference>
<evidence type="ECO:0000313" key="4">
    <source>
        <dbReference type="EMBL" id="KFB10481.1"/>
    </source>
</evidence>
<dbReference type="RefSeq" id="WP_051913861.1">
    <property type="nucleotide sequence ID" value="NZ_JMQM01000001.1"/>
</dbReference>
<feature type="signal peptide" evidence="2">
    <location>
        <begin position="1"/>
        <end position="22"/>
    </location>
</feature>
<organism evidence="4 5">
    <name type="scientific">Nitratireductor basaltis</name>
    <dbReference type="NCBI Taxonomy" id="472175"/>
    <lineage>
        <taxon>Bacteria</taxon>
        <taxon>Pseudomonadati</taxon>
        <taxon>Pseudomonadota</taxon>
        <taxon>Alphaproteobacteria</taxon>
        <taxon>Hyphomicrobiales</taxon>
        <taxon>Phyllobacteriaceae</taxon>
        <taxon>Nitratireductor</taxon>
    </lineage>
</organism>
<evidence type="ECO:0000256" key="2">
    <source>
        <dbReference type="SAM" id="SignalP"/>
    </source>
</evidence>
<evidence type="ECO:0000259" key="3">
    <source>
        <dbReference type="Pfam" id="PF13505"/>
    </source>
</evidence>
<feature type="chain" id="PRO_5001783152" evidence="2">
    <location>
        <begin position="23"/>
        <end position="297"/>
    </location>
</feature>
<proteinExistence type="predicted"/>